<protein>
    <submittedName>
        <fullName evidence="2">Uncharacterized protein</fullName>
    </submittedName>
</protein>
<comment type="caution">
    <text evidence="2">The sequence shown here is derived from an EMBL/GenBank/DDBJ whole genome shotgun (WGS) entry which is preliminary data.</text>
</comment>
<keyword evidence="3" id="KW-1185">Reference proteome</keyword>
<feature type="compositionally biased region" description="Polar residues" evidence="1">
    <location>
        <begin position="1"/>
        <end position="22"/>
    </location>
</feature>
<organism evidence="2 3">
    <name type="scientific">Brachionus plicatilis</name>
    <name type="common">Marine rotifer</name>
    <name type="synonym">Brachionus muelleri</name>
    <dbReference type="NCBI Taxonomy" id="10195"/>
    <lineage>
        <taxon>Eukaryota</taxon>
        <taxon>Metazoa</taxon>
        <taxon>Spiralia</taxon>
        <taxon>Gnathifera</taxon>
        <taxon>Rotifera</taxon>
        <taxon>Eurotatoria</taxon>
        <taxon>Monogononta</taxon>
        <taxon>Pseudotrocha</taxon>
        <taxon>Ploima</taxon>
        <taxon>Brachionidae</taxon>
        <taxon>Brachionus</taxon>
    </lineage>
</organism>
<reference evidence="2 3" key="1">
    <citation type="journal article" date="2018" name="Sci. Rep.">
        <title>Genomic signatures of local adaptation to the degree of environmental predictability in rotifers.</title>
        <authorList>
            <person name="Franch-Gras L."/>
            <person name="Hahn C."/>
            <person name="Garcia-Roger E.M."/>
            <person name="Carmona M.J."/>
            <person name="Serra M."/>
            <person name="Gomez A."/>
        </authorList>
    </citation>
    <scope>NUCLEOTIDE SEQUENCE [LARGE SCALE GENOMIC DNA]</scope>
    <source>
        <strain evidence="2">HYR1</strain>
    </source>
</reference>
<name>A0A3M7SHY2_BRAPC</name>
<dbReference type="AlphaFoldDB" id="A0A3M7SHY2"/>
<proteinExistence type="predicted"/>
<evidence type="ECO:0000313" key="2">
    <source>
        <dbReference type="EMBL" id="RNA35393.1"/>
    </source>
</evidence>
<accession>A0A3M7SHY2</accession>
<sequence>MSEASSTSVLLSDNNQENQLDNTDNDVEEIEQVQAKHGSNTVYDEYTIYSNFAKFINKLLCDQEINVEVFNLNKGIVFRYR</sequence>
<dbReference type="Proteomes" id="UP000276133">
    <property type="component" value="Unassembled WGS sequence"/>
</dbReference>
<dbReference type="EMBL" id="REGN01001330">
    <property type="protein sequence ID" value="RNA35393.1"/>
    <property type="molecule type" value="Genomic_DNA"/>
</dbReference>
<evidence type="ECO:0000313" key="3">
    <source>
        <dbReference type="Proteomes" id="UP000276133"/>
    </source>
</evidence>
<feature type="region of interest" description="Disordered" evidence="1">
    <location>
        <begin position="1"/>
        <end position="26"/>
    </location>
</feature>
<gene>
    <name evidence="2" type="ORF">BpHYR1_047272</name>
</gene>
<evidence type="ECO:0000256" key="1">
    <source>
        <dbReference type="SAM" id="MobiDB-lite"/>
    </source>
</evidence>